<gene>
    <name evidence="5" type="ORF">SAMN04489713_104360</name>
</gene>
<dbReference type="InterPro" id="IPR036188">
    <property type="entry name" value="FAD/NAD-bd_sf"/>
</dbReference>
<name>A0A1I5EZV4_9ACTN</name>
<protein>
    <recommendedName>
        <fullName evidence="3">Pyridine nucleotide-disulfide oxidoreductase domain-containing protein 2</fullName>
    </recommendedName>
</protein>
<sequence length="569" mass="62412">MAESYDAVVIGAGHNGLVAANYLARAGRRVLVLEARDVVGGACVTEELIPGSRWSSCAFIAGLLRPEIIEELELERFGLELYQGEALSFCLFPDGEHVFMWPDMDRTLREFERLNKGDAKRFVEFGLRMQKFAGFVVPWLLESPPARSEVLAAFEKAGEQELFDEFTLLSVRDLLDRYFEDERIKSFLTFFGMVSIWGGPSTPGTSYVWGHHSWGEFQGRFGQFGMVRGGMGGISAALAAAARHHGAEIRLGAPVDTVVVERGRAVGVRLASGEVIEAGQVLSNADPQRSLLTLLPDKHLDPGLRTQIENLDSKGSMARIHLLIDELPQYLGFDSAEPGPQHHGHQLLGASRELFEAAAVAQRQGTFPEHYVIEAVIQSVTDPGLAPPGKHTMTLGVQQLSFELAGTTWDEVKESWADAVLEDLFAYAPNLRGHILDRVVITPQDLEREYLITGGNIFHGGMLLDQLFSSRPLDALKDYRTPVENYYLCGAGTHPGGGVMGASGHNAASAALADLGVARAAARRRRGKRPHENVLDRITATRAGRALSYQVARQPLLRKITRAAARTRR</sequence>
<dbReference type="InParanoid" id="A0A1I5EZV4"/>
<accession>A0A1I5EZV4</accession>
<evidence type="ECO:0000313" key="6">
    <source>
        <dbReference type="Proteomes" id="UP000183413"/>
    </source>
</evidence>
<dbReference type="Proteomes" id="UP000183413">
    <property type="component" value="Unassembled WGS sequence"/>
</dbReference>
<dbReference type="InterPro" id="IPR002937">
    <property type="entry name" value="Amino_oxidase"/>
</dbReference>
<dbReference type="STRING" id="1993.SAMN04489713_104360"/>
<dbReference type="PRINTS" id="PR00411">
    <property type="entry name" value="PNDRDTASEI"/>
</dbReference>
<dbReference type="EMBL" id="FOVH01000004">
    <property type="protein sequence ID" value="SFO17058.1"/>
    <property type="molecule type" value="Genomic_DNA"/>
</dbReference>
<dbReference type="PANTHER" id="PTHR10668">
    <property type="entry name" value="PHYTOENE DEHYDROGENASE"/>
    <property type="match status" value="1"/>
</dbReference>
<evidence type="ECO:0000256" key="2">
    <source>
        <dbReference type="ARBA" id="ARBA00038825"/>
    </source>
</evidence>
<dbReference type="SUPFAM" id="SSF51905">
    <property type="entry name" value="FAD/NAD(P)-binding domain"/>
    <property type="match status" value="1"/>
</dbReference>
<dbReference type="PANTHER" id="PTHR10668:SF103">
    <property type="entry name" value="PYRIDINE NUCLEOTIDE-DISULFIDE OXIDOREDUCTASE DOMAIN-CONTAINING PROTEIN 2"/>
    <property type="match status" value="1"/>
</dbReference>
<dbReference type="AlphaFoldDB" id="A0A1I5EZV4"/>
<dbReference type="Gene3D" id="3.50.50.60">
    <property type="entry name" value="FAD/NAD(P)-binding domain"/>
    <property type="match status" value="2"/>
</dbReference>
<comment type="subunit">
    <text evidence="2">Interacts with COX5B; this interaction may contribute to localize PYROXD2 to the inner face of the inner mitochondrial membrane.</text>
</comment>
<reference evidence="5 6" key="1">
    <citation type="submission" date="2016-10" db="EMBL/GenBank/DDBJ databases">
        <authorList>
            <person name="de Groot N.N."/>
        </authorList>
    </citation>
    <scope>NUCLEOTIDE SEQUENCE [LARGE SCALE GENOMIC DNA]</scope>
    <source>
        <strain evidence="5 6">DSM 43067</strain>
    </source>
</reference>
<organism evidence="5 6">
    <name type="scientific">Actinomadura madurae</name>
    <dbReference type="NCBI Taxonomy" id="1993"/>
    <lineage>
        <taxon>Bacteria</taxon>
        <taxon>Bacillati</taxon>
        <taxon>Actinomycetota</taxon>
        <taxon>Actinomycetes</taxon>
        <taxon>Streptosporangiales</taxon>
        <taxon>Thermomonosporaceae</taxon>
        <taxon>Actinomadura</taxon>
    </lineage>
</organism>
<feature type="domain" description="Amine oxidase" evidence="4">
    <location>
        <begin position="16"/>
        <end position="510"/>
    </location>
</feature>
<keyword evidence="6" id="KW-1185">Reference proteome</keyword>
<dbReference type="RefSeq" id="WP_075021157.1">
    <property type="nucleotide sequence ID" value="NZ_FOVH01000004.1"/>
</dbReference>
<evidence type="ECO:0000256" key="3">
    <source>
        <dbReference type="ARBA" id="ARBA00040298"/>
    </source>
</evidence>
<evidence type="ECO:0000256" key="1">
    <source>
        <dbReference type="ARBA" id="ARBA00037217"/>
    </source>
</evidence>
<proteinExistence type="predicted"/>
<comment type="function">
    <text evidence="1">Probable oxidoreductase that may play a role as regulator of mitochondrial function.</text>
</comment>
<evidence type="ECO:0000259" key="4">
    <source>
        <dbReference type="Pfam" id="PF01593"/>
    </source>
</evidence>
<evidence type="ECO:0000313" key="5">
    <source>
        <dbReference type="EMBL" id="SFO17058.1"/>
    </source>
</evidence>
<dbReference type="Pfam" id="PF01593">
    <property type="entry name" value="Amino_oxidase"/>
    <property type="match status" value="1"/>
</dbReference>
<dbReference type="GO" id="GO:0016491">
    <property type="term" value="F:oxidoreductase activity"/>
    <property type="evidence" value="ECO:0007669"/>
    <property type="project" value="InterPro"/>
</dbReference>
<dbReference type="eggNOG" id="COG1233">
    <property type="taxonomic scope" value="Bacteria"/>
</dbReference>